<dbReference type="SUPFAM" id="SSF53756">
    <property type="entry name" value="UDP-Glycosyltransferase/glycogen phosphorylase"/>
    <property type="match status" value="1"/>
</dbReference>
<evidence type="ECO:0000256" key="1">
    <source>
        <dbReference type="ARBA" id="ARBA00022676"/>
    </source>
</evidence>
<name>A0A6L7ERK4_9ACTN</name>
<dbReference type="PANTHER" id="PTHR12526">
    <property type="entry name" value="GLYCOSYLTRANSFERASE"/>
    <property type="match status" value="1"/>
</dbReference>
<organism evidence="4 5">
    <name type="scientific">Nocardioides flavescens</name>
    <dbReference type="NCBI Taxonomy" id="2691959"/>
    <lineage>
        <taxon>Bacteria</taxon>
        <taxon>Bacillati</taxon>
        <taxon>Actinomycetota</taxon>
        <taxon>Actinomycetes</taxon>
        <taxon>Propionibacteriales</taxon>
        <taxon>Nocardioidaceae</taxon>
        <taxon>Nocardioides</taxon>
    </lineage>
</organism>
<keyword evidence="5" id="KW-1185">Reference proteome</keyword>
<dbReference type="Proteomes" id="UP000473325">
    <property type="component" value="Unassembled WGS sequence"/>
</dbReference>
<dbReference type="InterPro" id="IPR003654">
    <property type="entry name" value="OAR_dom"/>
</dbReference>
<dbReference type="CDD" id="cd03794">
    <property type="entry name" value="GT4_WbuB-like"/>
    <property type="match status" value="1"/>
</dbReference>
<evidence type="ECO:0000259" key="3">
    <source>
        <dbReference type="PROSITE" id="PS50803"/>
    </source>
</evidence>
<dbReference type="PROSITE" id="PS50803">
    <property type="entry name" value="OAR"/>
    <property type="match status" value="1"/>
</dbReference>
<dbReference type="AlphaFoldDB" id="A0A6L7ERK4"/>
<feature type="domain" description="OAR" evidence="3">
    <location>
        <begin position="119"/>
        <end position="132"/>
    </location>
</feature>
<keyword evidence="1" id="KW-0328">Glycosyltransferase</keyword>
<dbReference type="Pfam" id="PF13579">
    <property type="entry name" value="Glyco_trans_4_4"/>
    <property type="match status" value="1"/>
</dbReference>
<dbReference type="Pfam" id="PF13692">
    <property type="entry name" value="Glyco_trans_1_4"/>
    <property type="match status" value="1"/>
</dbReference>
<sequence>MRTAVLTLNFAPETTGIAPYAAGLATGLQDRGHDVQVLTAYPHYPQWRVPEGFDGLTLHEDVDGVAVTRLRHHVPTTPTGVRRALSEVSFGLRLAAARWHAPDVVVCTSPALISSAMALSTAALRRRPGRLAPATGVIVQDLYSVGVRETAAGGDRVAQVLGALEGATLRRADGVAVIHDRFRDRVVETLGVPAERVATIRNWTHVEPARPFDRAAFRASMGWRPDETVVLHTGAMGEKQGLLNVVDAARLASTSAPHVRFVLVGDGGQRPRIESAAAGVERLELRDPTGEDDYPRLLAAADVLLVNERPGLLEMAVPSKLTSYFSSGRPVLAATEPGSTTAGEVNAAGAGFVVPPGDPAALLDGVAALTADPVAAEAMGAAGLDYCHRVLSPAASLDAYDRWVRSLAEGRRRR</sequence>
<protein>
    <submittedName>
        <fullName evidence="4">Glycosyltransferase</fullName>
    </submittedName>
</protein>
<gene>
    <name evidence="4" type="ORF">GRQ65_10250</name>
</gene>
<evidence type="ECO:0000313" key="4">
    <source>
        <dbReference type="EMBL" id="MXG89933.1"/>
    </source>
</evidence>
<dbReference type="EMBL" id="WUEK01000005">
    <property type="protein sequence ID" value="MXG89933.1"/>
    <property type="molecule type" value="Genomic_DNA"/>
</dbReference>
<evidence type="ECO:0000313" key="5">
    <source>
        <dbReference type="Proteomes" id="UP000473325"/>
    </source>
</evidence>
<dbReference type="Gene3D" id="3.40.50.2000">
    <property type="entry name" value="Glycogen Phosphorylase B"/>
    <property type="match status" value="2"/>
</dbReference>
<proteinExistence type="predicted"/>
<accession>A0A6L7ERK4</accession>
<dbReference type="RefSeq" id="WP_160877826.1">
    <property type="nucleotide sequence ID" value="NZ_WUEK01000005.1"/>
</dbReference>
<comment type="caution">
    <text evidence="4">The sequence shown here is derived from an EMBL/GenBank/DDBJ whole genome shotgun (WGS) entry which is preliminary data.</text>
</comment>
<dbReference type="InterPro" id="IPR028098">
    <property type="entry name" value="Glyco_trans_4-like_N"/>
</dbReference>
<dbReference type="GO" id="GO:0016757">
    <property type="term" value="F:glycosyltransferase activity"/>
    <property type="evidence" value="ECO:0007669"/>
    <property type="project" value="UniProtKB-KW"/>
</dbReference>
<evidence type="ECO:0000256" key="2">
    <source>
        <dbReference type="ARBA" id="ARBA00022679"/>
    </source>
</evidence>
<reference evidence="4 5" key="1">
    <citation type="submission" date="2019-12" db="EMBL/GenBank/DDBJ databases">
        <authorList>
            <person name="Kun Z."/>
        </authorList>
    </citation>
    <scope>NUCLEOTIDE SEQUENCE [LARGE SCALE GENOMIC DNA]</scope>
    <source>
        <strain evidence="4 5">YIM 123512</strain>
    </source>
</reference>
<keyword evidence="2 4" id="KW-0808">Transferase</keyword>